<dbReference type="EMBL" id="KI679602">
    <property type="protein sequence ID" value="ETL93399.1"/>
    <property type="molecule type" value="Genomic_DNA"/>
</dbReference>
<evidence type="ECO:0000313" key="3">
    <source>
        <dbReference type="EMBL" id="ETL93399.1"/>
    </source>
</evidence>
<evidence type="ECO:0000313" key="2">
    <source>
        <dbReference type="EMBL" id="ETL40254.1"/>
    </source>
</evidence>
<gene>
    <name evidence="4" type="ORF">L914_08487</name>
    <name evidence="1" type="ORF">L915_08601</name>
    <name evidence="2" type="ORF">L916_08532</name>
    <name evidence="3" type="ORF">L917_08434</name>
</gene>
<reference evidence="2 5" key="3">
    <citation type="submission" date="2013-11" db="EMBL/GenBank/DDBJ databases">
        <title>The Genome Sequence of Phytophthora parasitica CJ05E6.</title>
        <authorList>
            <consortium name="The Broad Institute Genomics Platform"/>
            <person name="Russ C."/>
            <person name="Tyler B."/>
            <person name="Panabieres F."/>
            <person name="Shan W."/>
            <person name="Tripathy S."/>
            <person name="Grunwald N."/>
            <person name="Machado M."/>
            <person name="Johnson C.S."/>
            <person name="Arredondo F."/>
            <person name="Hong C."/>
            <person name="Coffey M."/>
            <person name="Young S.K."/>
            <person name="Zeng Q."/>
            <person name="Gargeya S."/>
            <person name="Fitzgerald M."/>
            <person name="Abouelleil A."/>
            <person name="Alvarado L."/>
            <person name="Chapman S.B."/>
            <person name="Gainer-Dewar J."/>
            <person name="Goldberg J."/>
            <person name="Griggs A."/>
            <person name="Gujja S."/>
            <person name="Hansen M."/>
            <person name="Howarth C."/>
            <person name="Imamovic A."/>
            <person name="Ireland A."/>
            <person name="Larimer J."/>
            <person name="McCowan C."/>
            <person name="Murphy C."/>
            <person name="Pearson M."/>
            <person name="Poon T.W."/>
            <person name="Priest M."/>
            <person name="Roberts A."/>
            <person name="Saif S."/>
            <person name="Shea T."/>
            <person name="Sykes S."/>
            <person name="Wortman J."/>
            <person name="Nusbaum C."/>
            <person name="Birren B."/>
        </authorList>
    </citation>
    <scope>NUCLEOTIDE SEQUENCE [LARGE SCALE GENOMIC DNA]</scope>
    <source>
        <strain evidence="2 5">CJ05E6</strain>
    </source>
</reference>
<dbReference type="EMBL" id="KI692821">
    <property type="protein sequence ID" value="ETM46661.1"/>
    <property type="molecule type" value="Genomic_DNA"/>
</dbReference>
<reference evidence="4" key="4">
    <citation type="submission" date="2013-11" db="EMBL/GenBank/DDBJ databases">
        <title>The Genome Sequence of Phytophthora parasitica IAC_01/95.</title>
        <authorList>
            <consortium name="The Broad Institute Genomics Platform"/>
            <person name="Russ C."/>
            <person name="Tyler B."/>
            <person name="Panabieres F."/>
            <person name="Shan W."/>
            <person name="Tripathy S."/>
            <person name="Grunwald N."/>
            <person name="Machado M."/>
            <person name="Johnson C.S."/>
            <person name="Arredondo F."/>
            <person name="Hong C."/>
            <person name="Coffey M."/>
            <person name="Young S.K."/>
            <person name="Zeng Q."/>
            <person name="Gargeya S."/>
            <person name="Fitzgerald M."/>
            <person name="Abouelleil A."/>
            <person name="Alvarado L."/>
            <person name="Chapman S.B."/>
            <person name="Gainer-Dewar J."/>
            <person name="Goldberg J."/>
            <person name="Griggs A."/>
            <person name="Gujja S."/>
            <person name="Hansen M."/>
            <person name="Howarth C."/>
            <person name="Imamovic A."/>
            <person name="Ireland A."/>
            <person name="Larimer J."/>
            <person name="McCowan C."/>
            <person name="Murphy C."/>
            <person name="Pearson M."/>
            <person name="Poon T.W."/>
            <person name="Priest M."/>
            <person name="Roberts A."/>
            <person name="Saif S."/>
            <person name="Shea T."/>
            <person name="Sykes S."/>
            <person name="Wortman J."/>
            <person name="Nusbaum C."/>
            <person name="Birren B."/>
        </authorList>
    </citation>
    <scope>NUCLEOTIDE SEQUENCE [LARGE SCALE GENOMIC DNA]</scope>
    <source>
        <strain evidence="4">IAC_01/95</strain>
    </source>
</reference>
<dbReference type="Proteomes" id="UP000053864">
    <property type="component" value="Unassembled WGS sequence"/>
</dbReference>
<sequence length="56" mass="6663">QRDTSGETLDDVVFNGSSFTDILKKVRDLLCSRIKGWPGKREDEWWPYKQDWSKIM</sequence>
<name>W2NDG0_PHYNI</name>
<reference evidence="1" key="2">
    <citation type="submission" date="2013-11" db="EMBL/GenBank/DDBJ databases">
        <title>The Genome Sequence of Phytophthora parasitica CJ02B3.</title>
        <authorList>
            <consortium name="The Broad Institute Genomics Platform"/>
            <person name="Russ C."/>
            <person name="Tyler B."/>
            <person name="Panabieres F."/>
            <person name="Shan W."/>
            <person name="Tripathy S."/>
            <person name="Grunwald N."/>
            <person name="Machado M."/>
            <person name="Johnson C.S."/>
            <person name="Arredondo F."/>
            <person name="Hong C."/>
            <person name="Coffey M."/>
            <person name="Young S.K."/>
            <person name="Zeng Q."/>
            <person name="Gargeya S."/>
            <person name="Fitzgerald M."/>
            <person name="Abouelleil A."/>
            <person name="Alvarado L."/>
            <person name="Chapman S.B."/>
            <person name="Gainer-Dewar J."/>
            <person name="Goldberg J."/>
            <person name="Griggs A."/>
            <person name="Gujja S."/>
            <person name="Hansen M."/>
            <person name="Howarth C."/>
            <person name="Imamovic A."/>
            <person name="Ireland A."/>
            <person name="Larimer J."/>
            <person name="McCowan C."/>
            <person name="Murphy C."/>
            <person name="Pearson M."/>
            <person name="Poon T.W."/>
            <person name="Priest M."/>
            <person name="Roberts A."/>
            <person name="Saif S."/>
            <person name="Shea T."/>
            <person name="Sykes S."/>
            <person name="Wortman J."/>
            <person name="Nusbaum C."/>
            <person name="Birren B."/>
        </authorList>
    </citation>
    <scope>NUCLEOTIDE SEQUENCE [LARGE SCALE GENOMIC DNA]</scope>
    <source>
        <strain evidence="1">CJ02B3</strain>
    </source>
</reference>
<reference evidence="3" key="1">
    <citation type="submission" date="2013-11" db="EMBL/GenBank/DDBJ databases">
        <title>The Genome Sequence of Phytophthora parasitica CHvinca01.</title>
        <authorList>
            <consortium name="The Broad Institute Genomics Platform"/>
            <person name="Russ C."/>
            <person name="Tyler B."/>
            <person name="Panabieres F."/>
            <person name="Shan W."/>
            <person name="Tripathy S."/>
            <person name="Grunwald N."/>
            <person name="Machado M."/>
            <person name="Johnson C.S."/>
            <person name="Arredondo F."/>
            <person name="Hong C."/>
            <person name="Coffey M."/>
            <person name="Young S.K."/>
            <person name="Zeng Q."/>
            <person name="Gargeya S."/>
            <person name="Fitzgerald M."/>
            <person name="Abouelleil A."/>
            <person name="Alvarado L."/>
            <person name="Chapman S.B."/>
            <person name="Gainer-Dewar J."/>
            <person name="Goldberg J."/>
            <person name="Griggs A."/>
            <person name="Gujja S."/>
            <person name="Hansen M."/>
            <person name="Howarth C."/>
            <person name="Imamovic A."/>
            <person name="Ireland A."/>
            <person name="Larimer J."/>
            <person name="McCowan C."/>
            <person name="Murphy C."/>
            <person name="Pearson M."/>
            <person name="Poon T.W."/>
            <person name="Priest M."/>
            <person name="Roberts A."/>
            <person name="Saif S."/>
            <person name="Shea T."/>
            <person name="Sykes S."/>
            <person name="Wortman J."/>
            <person name="Nusbaum C."/>
            <person name="Birren B."/>
        </authorList>
    </citation>
    <scope>NUCLEOTIDE SEQUENCE [LARGE SCALE GENOMIC DNA]</scope>
    <source>
        <strain evidence="3">CHvinca01</strain>
    </source>
</reference>
<feature type="non-terminal residue" evidence="4">
    <location>
        <position position="1"/>
    </location>
</feature>
<accession>W2NDG0</accession>
<organism evidence="4">
    <name type="scientific">Phytophthora nicotianae</name>
    <name type="common">Potato buckeye rot agent</name>
    <name type="synonym">Phytophthora parasitica</name>
    <dbReference type="NCBI Taxonomy" id="4792"/>
    <lineage>
        <taxon>Eukaryota</taxon>
        <taxon>Sar</taxon>
        <taxon>Stramenopiles</taxon>
        <taxon>Oomycota</taxon>
        <taxon>Peronosporomycetes</taxon>
        <taxon>Peronosporales</taxon>
        <taxon>Peronosporaceae</taxon>
        <taxon>Phytophthora</taxon>
    </lineage>
</organism>
<dbReference type="Proteomes" id="UP000053236">
    <property type="component" value="Unassembled WGS sequence"/>
</dbReference>
<evidence type="ECO:0000313" key="4">
    <source>
        <dbReference type="EMBL" id="ETM46661.1"/>
    </source>
</evidence>
<dbReference type="OrthoDB" id="10409335at2759"/>
<proteinExistence type="predicted"/>
<dbReference type="EMBL" id="KI672877">
    <property type="protein sequence ID" value="ETL40254.1"/>
    <property type="molecule type" value="Genomic_DNA"/>
</dbReference>
<evidence type="ECO:0000313" key="1">
    <source>
        <dbReference type="EMBL" id="ETK86842.1"/>
    </source>
</evidence>
<dbReference type="EMBL" id="KI686249">
    <property type="protein sequence ID" value="ETK86842.1"/>
    <property type="molecule type" value="Genomic_DNA"/>
</dbReference>
<dbReference type="Proteomes" id="UP000054423">
    <property type="component" value="Unassembled WGS sequence"/>
</dbReference>
<dbReference type="Proteomes" id="UP000054532">
    <property type="component" value="Unassembled WGS sequence"/>
</dbReference>
<dbReference type="AlphaFoldDB" id="W2NDG0"/>
<evidence type="ECO:0000313" key="5">
    <source>
        <dbReference type="Proteomes" id="UP000053864"/>
    </source>
</evidence>
<protein>
    <submittedName>
        <fullName evidence="4">Uncharacterized protein</fullName>
    </submittedName>
</protein>